<protein>
    <submittedName>
        <fullName evidence="2">Uncharacterized protein</fullName>
    </submittedName>
</protein>
<proteinExistence type="predicted"/>
<dbReference type="Proteomes" id="UP000646827">
    <property type="component" value="Unassembled WGS sequence"/>
</dbReference>
<dbReference type="OrthoDB" id="2287790at2759"/>
<comment type="caution">
    <text evidence="2">The sequence shown here is derived from an EMBL/GenBank/DDBJ whole genome shotgun (WGS) entry which is preliminary data.</text>
</comment>
<feature type="compositionally biased region" description="Low complexity" evidence="1">
    <location>
        <begin position="198"/>
        <end position="227"/>
    </location>
</feature>
<feature type="compositionally biased region" description="Polar residues" evidence="1">
    <location>
        <begin position="228"/>
        <end position="238"/>
    </location>
</feature>
<evidence type="ECO:0000256" key="1">
    <source>
        <dbReference type="SAM" id="MobiDB-lite"/>
    </source>
</evidence>
<gene>
    <name evidence="2" type="ORF">INT45_010728</name>
</gene>
<keyword evidence="3" id="KW-1185">Reference proteome</keyword>
<name>A0A8H7RRJ5_9FUNG</name>
<accession>A0A8H7RRJ5</accession>
<feature type="region of interest" description="Disordered" evidence="1">
    <location>
        <begin position="190"/>
        <end position="292"/>
    </location>
</feature>
<reference evidence="2 3" key="1">
    <citation type="submission" date="2020-12" db="EMBL/GenBank/DDBJ databases">
        <title>Metabolic potential, ecology and presence of endohyphal bacteria is reflected in genomic diversity of Mucoromycotina.</title>
        <authorList>
            <person name="Muszewska A."/>
            <person name="Okrasinska A."/>
            <person name="Steczkiewicz K."/>
            <person name="Drgas O."/>
            <person name="Orlowska M."/>
            <person name="Perlinska-Lenart U."/>
            <person name="Aleksandrzak-Piekarczyk T."/>
            <person name="Szatraj K."/>
            <person name="Zielenkiewicz U."/>
            <person name="Pilsyk S."/>
            <person name="Malc E."/>
            <person name="Mieczkowski P."/>
            <person name="Kruszewska J.S."/>
            <person name="Biernat P."/>
            <person name="Pawlowska J."/>
        </authorList>
    </citation>
    <scope>NUCLEOTIDE SEQUENCE [LARGE SCALE GENOMIC DNA]</scope>
    <source>
        <strain evidence="2 3">CBS 142.35</strain>
    </source>
</reference>
<evidence type="ECO:0000313" key="2">
    <source>
        <dbReference type="EMBL" id="KAG2215385.1"/>
    </source>
</evidence>
<dbReference type="EMBL" id="JAEPRB010000525">
    <property type="protein sequence ID" value="KAG2215385.1"/>
    <property type="molecule type" value="Genomic_DNA"/>
</dbReference>
<evidence type="ECO:0000313" key="3">
    <source>
        <dbReference type="Proteomes" id="UP000646827"/>
    </source>
</evidence>
<feature type="compositionally biased region" description="Basic residues" evidence="1">
    <location>
        <begin position="266"/>
        <end position="280"/>
    </location>
</feature>
<dbReference type="AlphaFoldDB" id="A0A8H7RRJ5"/>
<organism evidence="2 3">
    <name type="scientific">Circinella minor</name>
    <dbReference type="NCBI Taxonomy" id="1195481"/>
    <lineage>
        <taxon>Eukaryota</taxon>
        <taxon>Fungi</taxon>
        <taxon>Fungi incertae sedis</taxon>
        <taxon>Mucoromycota</taxon>
        <taxon>Mucoromycotina</taxon>
        <taxon>Mucoromycetes</taxon>
        <taxon>Mucorales</taxon>
        <taxon>Lichtheimiaceae</taxon>
        <taxon>Circinella</taxon>
    </lineage>
</organism>
<sequence>MIFGIDNKGSATRLRYSDLTSAKEMELRDWSLRSIQELCLMIMMCNDCANVQLERAYSLFALQELIKENNKTKDHKKTIEHIYTRLSYRWSQKVYDEKLDQNVSWHKDSALEAKNTNKTSTTLTDKKKTIKTIRLHQDNKENIPPWMSRTIQGTTIQPIHRDNPEPPQQAPKVVEQEKTIKVAPFTKKDNQKVDLKKSLSSSLKSKTTTQTTTTLKKKTLMMNKTQKSTPSTTTYSNSIDKKRKSVDGVDDDENAPMSENNTNISNKKRGSQSLPSRRRVGLSDGSNRRTLF</sequence>